<dbReference type="EMBL" id="CP001157">
    <property type="protein sequence ID" value="ACO76682.1"/>
    <property type="molecule type" value="Genomic_DNA"/>
</dbReference>
<dbReference type="RefSeq" id="WP_012699110.1">
    <property type="nucleotide sequence ID" value="NC_012560.1"/>
</dbReference>
<dbReference type="EnsemblBacteria" id="ACO76682">
    <property type="protein sequence ID" value="ACO76682"/>
    <property type="gene ID" value="Avin_04250"/>
</dbReference>
<dbReference type="HOGENOM" id="CLU_2784949_0_0_6"/>
<dbReference type="AlphaFoldDB" id="C1DJ97"/>
<dbReference type="GeneID" id="88188303"/>
<evidence type="ECO:0000313" key="2">
    <source>
        <dbReference type="Proteomes" id="UP000002424"/>
    </source>
</evidence>
<sequence>MGIASGERDTLTIEQYLLLTTLQAVWRNHLHTSLERGDDHHEAFRKAKAAVLAYMTGAGALLLGGRAA</sequence>
<dbReference type="STRING" id="322710.Avin_04250"/>
<dbReference type="eggNOG" id="COG3646">
    <property type="taxonomic scope" value="Bacteria"/>
</dbReference>
<name>C1DJ97_AZOVD</name>
<keyword evidence="2" id="KW-1185">Reference proteome</keyword>
<reference evidence="1 2" key="1">
    <citation type="journal article" date="2009" name="J. Bacteriol.">
        <title>Genome sequence of Azotobacter vinelandii, an obligate aerobe specialized to support diverse anaerobic metabolic processes.</title>
        <authorList>
            <person name="Setubal J.C."/>
            <person name="dos Santos P."/>
            <person name="Goldman B.S."/>
            <person name="Ertesvag H."/>
            <person name="Espin G."/>
            <person name="Rubio L.M."/>
            <person name="Valla S."/>
            <person name="Almeida N.F."/>
            <person name="Balasubramanian D."/>
            <person name="Cromes L."/>
            <person name="Curatti L."/>
            <person name="Du Z."/>
            <person name="Godsy E."/>
            <person name="Goodner B."/>
            <person name="Hellner-Burris K."/>
            <person name="Hernandez J.A."/>
            <person name="Houmiel K."/>
            <person name="Imperial J."/>
            <person name="Kennedy C."/>
            <person name="Larson T.J."/>
            <person name="Latreille P."/>
            <person name="Ligon L.S."/>
            <person name="Lu J."/>
            <person name="Maerk M."/>
            <person name="Miller N.M."/>
            <person name="Norton S."/>
            <person name="O'Carroll I.P."/>
            <person name="Paulsen I."/>
            <person name="Raulfs E.C."/>
            <person name="Roemer R."/>
            <person name="Rosser J."/>
            <person name="Segura D."/>
            <person name="Slater S."/>
            <person name="Stricklin S.L."/>
            <person name="Studholme D.J."/>
            <person name="Sun J."/>
            <person name="Viana C.J."/>
            <person name="Wallin E."/>
            <person name="Wang B."/>
            <person name="Wheeler C."/>
            <person name="Zhu H."/>
            <person name="Dean D.R."/>
            <person name="Dixon R."/>
            <person name="Wood D."/>
        </authorList>
    </citation>
    <scope>NUCLEOTIDE SEQUENCE [LARGE SCALE GENOMIC DNA]</scope>
    <source>
        <strain evidence="2">DJ / ATCC BAA-1303</strain>
    </source>
</reference>
<evidence type="ECO:0000313" key="1">
    <source>
        <dbReference type="EMBL" id="ACO76682.1"/>
    </source>
</evidence>
<protein>
    <submittedName>
        <fullName evidence="1">Uncharacterized protein</fullName>
    </submittedName>
</protein>
<organism evidence="1 2">
    <name type="scientific">Azotobacter vinelandii (strain DJ / ATCC BAA-1303)</name>
    <dbReference type="NCBI Taxonomy" id="322710"/>
    <lineage>
        <taxon>Bacteria</taxon>
        <taxon>Pseudomonadati</taxon>
        <taxon>Pseudomonadota</taxon>
        <taxon>Gammaproteobacteria</taxon>
        <taxon>Pseudomonadales</taxon>
        <taxon>Pseudomonadaceae</taxon>
        <taxon>Azotobacter</taxon>
    </lineage>
</organism>
<proteinExistence type="predicted"/>
<dbReference type="KEGG" id="avn:Avin_04250"/>
<dbReference type="Proteomes" id="UP000002424">
    <property type="component" value="Chromosome"/>
</dbReference>
<accession>C1DJ97</accession>
<gene>
    <name evidence="1" type="ordered locus">Avin_04250</name>
</gene>